<reference evidence="2 3" key="1">
    <citation type="submission" date="2023-08" db="EMBL/GenBank/DDBJ databases">
        <title>Black Yeasts Isolated from many extreme environments.</title>
        <authorList>
            <person name="Coleine C."/>
            <person name="Stajich J.E."/>
            <person name="Selbmann L."/>
        </authorList>
    </citation>
    <scope>NUCLEOTIDE SEQUENCE [LARGE SCALE GENOMIC DNA]</scope>
    <source>
        <strain evidence="2 3">CCFEE 536</strain>
    </source>
</reference>
<dbReference type="PROSITE" id="PS51257">
    <property type="entry name" value="PROKAR_LIPOPROTEIN"/>
    <property type="match status" value="1"/>
</dbReference>
<feature type="signal peptide" evidence="1">
    <location>
        <begin position="1"/>
        <end position="18"/>
    </location>
</feature>
<protein>
    <submittedName>
        <fullName evidence="2">Uncharacterized protein</fullName>
    </submittedName>
</protein>
<name>A0ABR0KTR9_9PEZI</name>
<evidence type="ECO:0000313" key="3">
    <source>
        <dbReference type="Proteomes" id="UP001357485"/>
    </source>
</evidence>
<evidence type="ECO:0000256" key="1">
    <source>
        <dbReference type="SAM" id="SignalP"/>
    </source>
</evidence>
<feature type="chain" id="PRO_5045324533" evidence="1">
    <location>
        <begin position="19"/>
        <end position="223"/>
    </location>
</feature>
<sequence>MKSLTLALLAGAAAMVNGQYVTNANGMFSCPIPNGAYCAGDSLVTNIIIRCNNGVGQPGNCNDNLFGEPPVGVNYAPCYQTSTTAGDAACSKNGTVYPASGAPFPIPVAGGSNSTISASASVSASASASASASGSASTSASAYTNGTTTASTTVIIDTATVSTASTVTLPVVTSTAVPGAGNATITPSSPNPSFTIVPYTGAAAANSVGALLLAVGAAMAVFA</sequence>
<gene>
    <name evidence="2" type="ORF">LTR16_003152</name>
</gene>
<dbReference type="Proteomes" id="UP001357485">
    <property type="component" value="Unassembled WGS sequence"/>
</dbReference>
<dbReference type="EMBL" id="JAVRRA010024923">
    <property type="protein sequence ID" value="KAK5126156.1"/>
    <property type="molecule type" value="Genomic_DNA"/>
</dbReference>
<comment type="caution">
    <text evidence="2">The sequence shown here is derived from an EMBL/GenBank/DDBJ whole genome shotgun (WGS) entry which is preliminary data.</text>
</comment>
<keyword evidence="1" id="KW-0732">Signal</keyword>
<organism evidence="2 3">
    <name type="scientific">Cryomyces antarcticus</name>
    <dbReference type="NCBI Taxonomy" id="329879"/>
    <lineage>
        <taxon>Eukaryota</taxon>
        <taxon>Fungi</taxon>
        <taxon>Dikarya</taxon>
        <taxon>Ascomycota</taxon>
        <taxon>Pezizomycotina</taxon>
        <taxon>Dothideomycetes</taxon>
        <taxon>Dothideomycetes incertae sedis</taxon>
        <taxon>Cryomyces</taxon>
    </lineage>
</organism>
<proteinExistence type="predicted"/>
<accession>A0ABR0KTR9</accession>
<keyword evidence="3" id="KW-1185">Reference proteome</keyword>
<evidence type="ECO:0000313" key="2">
    <source>
        <dbReference type="EMBL" id="KAK5126156.1"/>
    </source>
</evidence>